<dbReference type="PANTHER" id="PTHR35850">
    <property type="entry name" value="CYTOPLASMIC PROTEIN-RELATED"/>
    <property type="match status" value="1"/>
</dbReference>
<organism evidence="1 2">
    <name type="scientific">Candidatus Methylobacter titanis</name>
    <dbReference type="NCBI Taxonomy" id="3053457"/>
    <lineage>
        <taxon>Bacteria</taxon>
        <taxon>Pseudomonadati</taxon>
        <taxon>Pseudomonadota</taxon>
        <taxon>Gammaproteobacteria</taxon>
        <taxon>Methylococcales</taxon>
        <taxon>Methylococcaceae</taxon>
        <taxon>Methylobacter</taxon>
    </lineage>
</organism>
<reference evidence="1" key="1">
    <citation type="submission" date="2023-01" db="EMBL/GenBank/DDBJ databases">
        <title>Biogeochemical cycle of methane in antarctic sediments.</title>
        <authorList>
            <person name="Roldan D.M."/>
            <person name="Menes R.J."/>
        </authorList>
    </citation>
    <scope>NUCLEOTIDE SEQUENCE [LARGE SCALE GENOMIC DNA]</scope>
    <source>
        <strain evidence="1">K-2018 MAG008</strain>
    </source>
</reference>
<dbReference type="NCBIfam" id="TIGR03358">
    <property type="entry name" value="VI_chp_5"/>
    <property type="match status" value="1"/>
</dbReference>
<dbReference type="PANTHER" id="PTHR35850:SF2">
    <property type="entry name" value="TYPE VI SECRETION SYSTEM CONTRACTILE SHEATH SMALL SUBUNIT"/>
    <property type="match status" value="1"/>
</dbReference>
<name>A0AA43Q8A5_9GAMM</name>
<dbReference type="Pfam" id="PF05591">
    <property type="entry name" value="T6SS_VipA"/>
    <property type="match status" value="1"/>
</dbReference>
<protein>
    <submittedName>
        <fullName evidence="1">Type VI secretion system contractile sheath small subunit</fullName>
    </submittedName>
</protein>
<comment type="caution">
    <text evidence="1">The sequence shown here is derived from an EMBL/GenBank/DDBJ whole genome shotgun (WGS) entry which is preliminary data.</text>
</comment>
<dbReference type="Proteomes" id="UP001160519">
    <property type="component" value="Unassembled WGS sequence"/>
</dbReference>
<dbReference type="EMBL" id="JAQSDF010000033">
    <property type="protein sequence ID" value="MDI1231559.1"/>
    <property type="molecule type" value="Genomic_DNA"/>
</dbReference>
<dbReference type="AlphaFoldDB" id="A0AA43Q8A5"/>
<accession>A0AA43Q8A5</accession>
<sequence length="179" mass="20156">MAIQDEIPKSRLTLRYKTEVNGQPEDITLPMRLLVTGDFSQGSSSDRIVDLDERRIRNLDGTNTDQVMKDMGMSLNFTVENKIDGADEEDLQIFLPINSIKSFSPDQVAQHVPKLKGLLALKELIGEMLSNVDNRKELRKLMDELMSNPESLEKVLADLKGFESFKLPATNESTETSIN</sequence>
<keyword evidence="2" id="KW-1185">Reference proteome</keyword>
<evidence type="ECO:0000313" key="2">
    <source>
        <dbReference type="Proteomes" id="UP001160519"/>
    </source>
</evidence>
<gene>
    <name evidence="1" type="primary">tssB</name>
    <name evidence="1" type="ORF">PSU93_10450</name>
</gene>
<dbReference type="InterPro" id="IPR008312">
    <property type="entry name" value="T6SS_TssB1"/>
</dbReference>
<evidence type="ECO:0000313" key="1">
    <source>
        <dbReference type="EMBL" id="MDI1231559.1"/>
    </source>
</evidence>
<proteinExistence type="predicted"/>